<feature type="coiled-coil region" evidence="1">
    <location>
        <begin position="5"/>
        <end position="32"/>
    </location>
</feature>
<sequence length="156" mass="17032">MEQDRQWLREALQEAEDALQQAAKDNELIINHMKAVDVTLNAVKNQAMAPGAAAAMLLPSLQLQILPEEATRGRPEAAAFQDVLRSFMDLYSLVAARVEALTIGRESLQVHFEPEAAVMPPTPASHIAHTWRESGPWVSGKGAFGIGSVGHLWSKL</sequence>
<dbReference type="InterPro" id="IPR038820">
    <property type="entry name" value="CCDC171"/>
</dbReference>
<reference evidence="2" key="2">
    <citation type="submission" date="2025-09" db="UniProtKB">
        <authorList>
            <consortium name="Ensembl"/>
        </authorList>
    </citation>
    <scope>IDENTIFICATION</scope>
</reference>
<proteinExistence type="predicted"/>
<dbReference type="Proteomes" id="UP000694563">
    <property type="component" value="Unassembled WGS sequence"/>
</dbReference>
<evidence type="ECO:0000256" key="1">
    <source>
        <dbReference type="SAM" id="Coils"/>
    </source>
</evidence>
<name>A0A8C3Y2L5_CATUS</name>
<organism evidence="2 3">
    <name type="scientific">Catharus ustulatus</name>
    <name type="common">Russet-backed thrush</name>
    <name type="synonym">Hylocichla ustulatus</name>
    <dbReference type="NCBI Taxonomy" id="91951"/>
    <lineage>
        <taxon>Eukaryota</taxon>
        <taxon>Metazoa</taxon>
        <taxon>Chordata</taxon>
        <taxon>Craniata</taxon>
        <taxon>Vertebrata</taxon>
        <taxon>Euteleostomi</taxon>
        <taxon>Archelosauria</taxon>
        <taxon>Archosauria</taxon>
        <taxon>Dinosauria</taxon>
        <taxon>Saurischia</taxon>
        <taxon>Theropoda</taxon>
        <taxon>Coelurosauria</taxon>
        <taxon>Aves</taxon>
        <taxon>Neognathae</taxon>
        <taxon>Neoaves</taxon>
        <taxon>Telluraves</taxon>
        <taxon>Australaves</taxon>
        <taxon>Passeriformes</taxon>
        <taxon>Turdidae</taxon>
        <taxon>Catharus</taxon>
    </lineage>
</organism>
<dbReference type="Ensembl" id="ENSCUST00005011464.1">
    <property type="protein sequence ID" value="ENSCUSP00005011000.1"/>
    <property type="gene ID" value="ENSCUSG00005007112.1"/>
</dbReference>
<reference evidence="2" key="1">
    <citation type="submission" date="2025-08" db="UniProtKB">
        <authorList>
            <consortium name="Ensembl"/>
        </authorList>
    </citation>
    <scope>IDENTIFICATION</scope>
</reference>
<evidence type="ECO:0000313" key="2">
    <source>
        <dbReference type="Ensembl" id="ENSCUSP00005011000.1"/>
    </source>
</evidence>
<evidence type="ECO:0000313" key="3">
    <source>
        <dbReference type="Proteomes" id="UP000694563"/>
    </source>
</evidence>
<dbReference type="PANTHER" id="PTHR47899">
    <property type="entry name" value="COILED-COIL DOMAIN-CONTAINING PROTEIN 171"/>
    <property type="match status" value="1"/>
</dbReference>
<dbReference type="PANTHER" id="PTHR47899:SF1">
    <property type="entry name" value="COILED-COIL DOMAIN-CONTAINING PROTEIN 171"/>
    <property type="match status" value="1"/>
</dbReference>
<accession>A0A8C3Y2L5</accession>
<keyword evidence="1" id="KW-0175">Coiled coil</keyword>
<dbReference type="AlphaFoldDB" id="A0A8C3Y2L5"/>
<protein>
    <submittedName>
        <fullName evidence="2">Uncharacterized protein</fullName>
    </submittedName>
</protein>
<keyword evidence="3" id="KW-1185">Reference proteome</keyword>